<accession>A0AAV1JEZ1</accession>
<dbReference type="InterPro" id="IPR023674">
    <property type="entry name" value="Ribosomal_uL1-like"/>
</dbReference>
<dbReference type="InterPro" id="IPR016095">
    <property type="entry name" value="Ribosomal_uL1_3-a/b-sand"/>
</dbReference>
<comment type="caution">
    <text evidence="2">The sequence shown here is derived from an EMBL/GenBank/DDBJ whole genome shotgun (WGS) entry which is preliminary data.</text>
</comment>
<proteinExistence type="predicted"/>
<dbReference type="AlphaFoldDB" id="A0AAV1JEZ1"/>
<keyword evidence="3" id="KW-1185">Reference proteome</keyword>
<dbReference type="Proteomes" id="UP001497472">
    <property type="component" value="Unassembled WGS sequence"/>
</dbReference>
<evidence type="ECO:0000313" key="2">
    <source>
        <dbReference type="EMBL" id="CAK1547151.1"/>
    </source>
</evidence>
<dbReference type="Gene3D" id="3.40.50.790">
    <property type="match status" value="1"/>
</dbReference>
<gene>
    <name evidence="2" type="ORF">LNINA_LOCUS6646</name>
</gene>
<feature type="compositionally biased region" description="Acidic residues" evidence="1">
    <location>
        <begin position="350"/>
        <end position="365"/>
    </location>
</feature>
<dbReference type="CDD" id="cd00403">
    <property type="entry name" value="Ribosomal_L1"/>
    <property type="match status" value="1"/>
</dbReference>
<dbReference type="InterPro" id="IPR028364">
    <property type="entry name" value="Ribosomal_uL1/biogenesis"/>
</dbReference>
<reference evidence="2 3" key="1">
    <citation type="submission" date="2023-11" db="EMBL/GenBank/DDBJ databases">
        <authorList>
            <person name="Okamura Y."/>
        </authorList>
    </citation>
    <scope>NUCLEOTIDE SEQUENCE [LARGE SCALE GENOMIC DNA]</scope>
</reference>
<feature type="region of interest" description="Disordered" evidence="1">
    <location>
        <begin position="339"/>
        <end position="378"/>
    </location>
</feature>
<evidence type="ECO:0000256" key="1">
    <source>
        <dbReference type="SAM" id="MobiDB-lite"/>
    </source>
</evidence>
<protein>
    <recommendedName>
        <fullName evidence="4">Ribosomal protein L1</fullName>
    </recommendedName>
</protein>
<dbReference type="EMBL" id="CAVLEF010000009">
    <property type="protein sequence ID" value="CAK1547151.1"/>
    <property type="molecule type" value="Genomic_DNA"/>
</dbReference>
<sequence>MVAVKLVKKKSIKETPKGKVIKLKKSILKEAKPVDNFIESEISTKNVSIKKVKYVYPSKNVNENIVDLTLDALNKLTDSYNTKNMIFGDETPIFVQITSIKIQDTKANIKLVLPHSTCASTGEICLITPDIKKGKKPDHEPTIERWEELLSKAGVTSVKTILPMRQLRVEYDQYELKRRLMTQHDFIMVDKRVLTHVSTLLGTKFFKKHNMLVPVKINEQKDLKKAIDVGLRSVMLRLSEGATSTVVVGHTGMPKTHLSENILALIKQLALKYPGGEYNIRSLSIKLPLSISLPLYLTLRSSNFIAQPKIKKPVPKAYTEYEDELSTIPGAMVKVAPDGSVTVTKKEMQSDDEDMQQSDEEDSNKDEDMVQSSENEDE</sequence>
<evidence type="ECO:0008006" key="4">
    <source>
        <dbReference type="Google" id="ProtNLM"/>
    </source>
</evidence>
<evidence type="ECO:0000313" key="3">
    <source>
        <dbReference type="Proteomes" id="UP001497472"/>
    </source>
</evidence>
<name>A0AAV1JEZ1_9NEOP</name>
<dbReference type="SUPFAM" id="SSF56808">
    <property type="entry name" value="Ribosomal protein L1"/>
    <property type="match status" value="1"/>
</dbReference>
<organism evidence="2 3">
    <name type="scientific">Leptosia nina</name>
    <dbReference type="NCBI Taxonomy" id="320188"/>
    <lineage>
        <taxon>Eukaryota</taxon>
        <taxon>Metazoa</taxon>
        <taxon>Ecdysozoa</taxon>
        <taxon>Arthropoda</taxon>
        <taxon>Hexapoda</taxon>
        <taxon>Insecta</taxon>
        <taxon>Pterygota</taxon>
        <taxon>Neoptera</taxon>
        <taxon>Endopterygota</taxon>
        <taxon>Lepidoptera</taxon>
        <taxon>Glossata</taxon>
        <taxon>Ditrysia</taxon>
        <taxon>Papilionoidea</taxon>
        <taxon>Pieridae</taxon>
        <taxon>Pierinae</taxon>
        <taxon>Leptosia</taxon>
    </lineage>
</organism>
<dbReference type="Pfam" id="PF00687">
    <property type="entry name" value="Ribosomal_L1"/>
    <property type="match status" value="1"/>
</dbReference>